<keyword evidence="1" id="KW-0472">Membrane</keyword>
<sequence length="138" mass="15144">MEILLDPAVWASFITLLALEVVLGIDNLILISILSDKLPEHQRNTARKLGLVVALVSRIALLSLIFILAGLTTPLFTAFGNDFSWREIILVIGGLFLLAKGTTEIHHKIEGAEEEVPAHFFSMVLFCPSLDCCCCLPL</sequence>
<keyword evidence="1" id="KW-1133">Transmembrane helix</keyword>
<feature type="non-terminal residue" evidence="2">
    <location>
        <position position="138"/>
    </location>
</feature>
<dbReference type="Pfam" id="PF03741">
    <property type="entry name" value="TerC"/>
    <property type="match status" value="1"/>
</dbReference>
<dbReference type="EMBL" id="QFOT01000004">
    <property type="protein sequence ID" value="PZP57290.1"/>
    <property type="molecule type" value="Genomic_DNA"/>
</dbReference>
<dbReference type="SUPFAM" id="SSF103473">
    <property type="entry name" value="MFS general substrate transporter"/>
    <property type="match status" value="1"/>
</dbReference>
<feature type="transmembrane region" description="Helical" evidence="1">
    <location>
        <begin position="12"/>
        <end position="34"/>
    </location>
</feature>
<name>A0A2W5FU34_9BACT</name>
<evidence type="ECO:0008006" key="4">
    <source>
        <dbReference type="Google" id="ProtNLM"/>
    </source>
</evidence>
<evidence type="ECO:0000313" key="3">
    <source>
        <dbReference type="Proteomes" id="UP000249739"/>
    </source>
</evidence>
<dbReference type="Proteomes" id="UP000249739">
    <property type="component" value="Unassembled WGS sequence"/>
</dbReference>
<feature type="transmembrane region" description="Helical" evidence="1">
    <location>
        <begin position="83"/>
        <end position="99"/>
    </location>
</feature>
<reference evidence="2 3" key="1">
    <citation type="submission" date="2017-08" db="EMBL/GenBank/DDBJ databases">
        <title>Infants hospitalized years apart are colonized by the same room-sourced microbial strains.</title>
        <authorList>
            <person name="Brooks B."/>
            <person name="Olm M.R."/>
            <person name="Firek B.A."/>
            <person name="Baker R."/>
            <person name="Thomas B.C."/>
            <person name="Morowitz M.J."/>
            <person name="Banfield J.F."/>
        </authorList>
    </citation>
    <scope>NUCLEOTIDE SEQUENCE [LARGE SCALE GENOMIC DNA]</scope>
    <source>
        <strain evidence="2">S2_006_000_R2_64</strain>
    </source>
</reference>
<proteinExistence type="predicted"/>
<keyword evidence="1" id="KW-0812">Transmembrane</keyword>
<dbReference type="InterPro" id="IPR005496">
    <property type="entry name" value="Integral_membrane_TerC"/>
</dbReference>
<feature type="transmembrane region" description="Helical" evidence="1">
    <location>
        <begin position="46"/>
        <end position="71"/>
    </location>
</feature>
<dbReference type="AlphaFoldDB" id="A0A2W5FU34"/>
<comment type="caution">
    <text evidence="2">The sequence shown here is derived from an EMBL/GenBank/DDBJ whole genome shotgun (WGS) entry which is preliminary data.</text>
</comment>
<gene>
    <name evidence="2" type="ORF">DI586_01015</name>
</gene>
<organism evidence="2 3">
    <name type="scientific">Micavibrio aeruginosavorus</name>
    <dbReference type="NCBI Taxonomy" id="349221"/>
    <lineage>
        <taxon>Bacteria</taxon>
        <taxon>Pseudomonadati</taxon>
        <taxon>Bdellovibrionota</taxon>
        <taxon>Bdellovibrionia</taxon>
        <taxon>Bdellovibrionales</taxon>
        <taxon>Pseudobdellovibrionaceae</taxon>
        <taxon>Micavibrio</taxon>
    </lineage>
</organism>
<accession>A0A2W5FU34</accession>
<evidence type="ECO:0000313" key="2">
    <source>
        <dbReference type="EMBL" id="PZP57290.1"/>
    </source>
</evidence>
<dbReference type="GO" id="GO:0016020">
    <property type="term" value="C:membrane"/>
    <property type="evidence" value="ECO:0007669"/>
    <property type="project" value="InterPro"/>
</dbReference>
<dbReference type="InterPro" id="IPR036259">
    <property type="entry name" value="MFS_trans_sf"/>
</dbReference>
<protein>
    <recommendedName>
        <fullName evidence="4">TerC family protein</fullName>
    </recommendedName>
</protein>
<evidence type="ECO:0000256" key="1">
    <source>
        <dbReference type="SAM" id="Phobius"/>
    </source>
</evidence>